<comment type="caution">
    <text evidence="2">The sequence shown here is derived from an EMBL/GenBank/DDBJ whole genome shotgun (WGS) entry which is preliminary data.</text>
</comment>
<reference evidence="2" key="1">
    <citation type="submission" date="2019-12" db="EMBL/GenBank/DDBJ databases">
        <title>High-Quality draft genome sequences of three cyanobacteria isolated from the limestone walls of the Old Cathedral of Coimbra.</title>
        <authorList>
            <person name="Tiago I."/>
            <person name="Soares F."/>
            <person name="Portugal A."/>
        </authorList>
    </citation>
    <scope>NUCLEOTIDE SEQUENCE</scope>
    <source>
        <strain evidence="2">A</strain>
    </source>
</reference>
<dbReference type="Proteomes" id="UP000646053">
    <property type="component" value="Unassembled WGS sequence"/>
</dbReference>
<evidence type="ECO:0000313" key="3">
    <source>
        <dbReference type="Proteomes" id="UP000646053"/>
    </source>
</evidence>
<feature type="compositionally biased region" description="Polar residues" evidence="1">
    <location>
        <begin position="1"/>
        <end position="12"/>
    </location>
</feature>
<dbReference type="AlphaFoldDB" id="A0A8J7Z4G6"/>
<feature type="region of interest" description="Disordered" evidence="1">
    <location>
        <begin position="1"/>
        <end position="29"/>
    </location>
</feature>
<evidence type="ECO:0000313" key="2">
    <source>
        <dbReference type="EMBL" id="NDJ19165.1"/>
    </source>
</evidence>
<name>A0A8J7Z4G6_9CYAN</name>
<proteinExistence type="predicted"/>
<dbReference type="EMBL" id="WVIE01000025">
    <property type="protein sequence ID" value="NDJ19165.1"/>
    <property type="molecule type" value="Genomic_DNA"/>
</dbReference>
<dbReference type="RefSeq" id="WP_162424690.1">
    <property type="nucleotide sequence ID" value="NZ_WVIE01000025.1"/>
</dbReference>
<organism evidence="2 3">
    <name type="scientific">Myxacorys almedinensis A</name>
    <dbReference type="NCBI Taxonomy" id="2690445"/>
    <lineage>
        <taxon>Bacteria</taxon>
        <taxon>Bacillati</taxon>
        <taxon>Cyanobacteriota</taxon>
        <taxon>Cyanophyceae</taxon>
        <taxon>Leptolyngbyales</taxon>
        <taxon>Leptolyngbyaceae</taxon>
        <taxon>Myxacorys</taxon>
        <taxon>Myxacorys almedinensis</taxon>
    </lineage>
</organism>
<protein>
    <submittedName>
        <fullName evidence="2">Uncharacterized protein</fullName>
    </submittedName>
</protein>
<accession>A0A8J7Z4G6</accession>
<gene>
    <name evidence="2" type="ORF">GS601_18040</name>
</gene>
<keyword evidence="3" id="KW-1185">Reference proteome</keyword>
<evidence type="ECO:0000256" key="1">
    <source>
        <dbReference type="SAM" id="MobiDB-lite"/>
    </source>
</evidence>
<sequence length="68" mass="7365">MQSNASGDFQLTRTHKGDRAPVQAKPVAKPKNFQLTRTIKAIAPHGCPRNGSLLFTFNLPVPIKAIAP</sequence>